<reference evidence="2 4" key="2">
    <citation type="submission" date="2018-11" db="EMBL/GenBank/DDBJ databases">
        <authorList>
            <consortium name="Pathogen Informatics"/>
        </authorList>
    </citation>
    <scope>NUCLEOTIDE SEQUENCE [LARGE SCALE GENOMIC DNA]</scope>
</reference>
<dbReference type="GO" id="GO:0005666">
    <property type="term" value="C:RNA polymerase III complex"/>
    <property type="evidence" value="ECO:0007669"/>
    <property type="project" value="InterPro"/>
</dbReference>
<proteinExistence type="predicted"/>
<evidence type="ECO:0000313" key="5">
    <source>
        <dbReference type="Proteomes" id="UP000321570"/>
    </source>
</evidence>
<dbReference type="OrthoDB" id="6230972at2759"/>
<dbReference type="EMBL" id="UYSG01000315">
    <property type="protein sequence ID" value="VDL19082.1"/>
    <property type="molecule type" value="Genomic_DNA"/>
</dbReference>
<evidence type="ECO:0000313" key="4">
    <source>
        <dbReference type="Proteomes" id="UP000274504"/>
    </source>
</evidence>
<dbReference type="GO" id="GO:0006383">
    <property type="term" value="P:transcription by RNA polymerase III"/>
    <property type="evidence" value="ECO:0007669"/>
    <property type="project" value="InterPro"/>
</dbReference>
<dbReference type="Proteomes" id="UP000274504">
    <property type="component" value="Unassembled WGS sequence"/>
</dbReference>
<keyword evidence="5" id="KW-1185">Reference proteome</keyword>
<reference evidence="6" key="1">
    <citation type="submission" date="2017-02" db="UniProtKB">
        <authorList>
            <consortium name="WormBaseParasite"/>
        </authorList>
    </citation>
    <scope>IDENTIFICATION</scope>
</reference>
<dbReference type="Pfam" id="PF05132">
    <property type="entry name" value="RNA_pol_Rpc4"/>
    <property type="match status" value="1"/>
</dbReference>
<organism evidence="6">
    <name type="scientific">Hymenolepis diminuta</name>
    <name type="common">Rat tapeworm</name>
    <dbReference type="NCBI Taxonomy" id="6216"/>
    <lineage>
        <taxon>Eukaryota</taxon>
        <taxon>Metazoa</taxon>
        <taxon>Spiralia</taxon>
        <taxon>Lophotrochozoa</taxon>
        <taxon>Platyhelminthes</taxon>
        <taxon>Cestoda</taxon>
        <taxon>Eucestoda</taxon>
        <taxon>Cyclophyllidea</taxon>
        <taxon>Hymenolepididae</taxon>
        <taxon>Hymenolepis</taxon>
    </lineage>
</organism>
<sequence length="294" mass="32211">MESQNFMNLEGKNTTKKRKFTPNITKALAKKSNAGGSNFNDYNRKSQESVRKPNTKRSRINRKALDSDEPRFVQGFSIFEAGLGCAEKGDRVHLERNSLPSRNNRISSKTIAESGIHTEVQSLDNDYPTVSNVHQVFKYPPNVMPPDPPDVSAQFKRAPFSSGGPTGDSQSSLRSSTSLVHELFDESKPNGSLFSLRIPDALLYEGSPLEKSGKFGKIQILDSGETRLIIGDCFFRLTSPGLAPYSTDVVLVEEEEEGANGNGGGGVVNLTSLGHIEQFVTAVPDLDQFTRLGR</sequence>
<dbReference type="AlphaFoldDB" id="A0A0R3SB27"/>
<dbReference type="Proteomes" id="UP000321570">
    <property type="component" value="Unassembled WGS sequence"/>
</dbReference>
<evidence type="ECO:0000313" key="3">
    <source>
        <dbReference type="EMBL" id="VUZ48518.1"/>
    </source>
</evidence>
<evidence type="ECO:0000256" key="1">
    <source>
        <dbReference type="SAM" id="MobiDB-lite"/>
    </source>
</evidence>
<dbReference type="EMBL" id="CABIJS010000299">
    <property type="protein sequence ID" value="VUZ48518.1"/>
    <property type="molecule type" value="Genomic_DNA"/>
</dbReference>
<dbReference type="GO" id="GO:0003677">
    <property type="term" value="F:DNA binding"/>
    <property type="evidence" value="ECO:0007669"/>
    <property type="project" value="InterPro"/>
</dbReference>
<evidence type="ECO:0000313" key="6">
    <source>
        <dbReference type="WBParaSite" id="HDID_0000162001-mRNA-1"/>
    </source>
</evidence>
<accession>A0A0R3SB27</accession>
<dbReference type="WBParaSite" id="HDID_0000162001-mRNA-1">
    <property type="protein sequence ID" value="HDID_0000162001-mRNA-1"/>
    <property type="gene ID" value="HDID_0000162001"/>
</dbReference>
<protein>
    <submittedName>
        <fullName evidence="6">DNA-directed RNA polymerase III subunit RPC4</fullName>
    </submittedName>
</protein>
<feature type="region of interest" description="Disordered" evidence="1">
    <location>
        <begin position="1"/>
        <end position="57"/>
    </location>
</feature>
<gene>
    <name evidence="2" type="ORF">HDID_LOCUS1621</name>
    <name evidence="3" type="ORF">WMSIL1_LOCUS7875</name>
</gene>
<feature type="compositionally biased region" description="Basic and acidic residues" evidence="1">
    <location>
        <begin position="42"/>
        <end position="51"/>
    </location>
</feature>
<reference evidence="3 5" key="3">
    <citation type="submission" date="2019-07" db="EMBL/GenBank/DDBJ databases">
        <authorList>
            <person name="Jastrzebski P J."/>
            <person name="Paukszto L."/>
            <person name="Jastrzebski P J."/>
        </authorList>
    </citation>
    <scope>NUCLEOTIDE SEQUENCE [LARGE SCALE GENOMIC DNA]</scope>
    <source>
        <strain evidence="3 5">WMS-il1</strain>
    </source>
</reference>
<evidence type="ECO:0000313" key="2">
    <source>
        <dbReference type="EMBL" id="VDL19082.1"/>
    </source>
</evidence>
<dbReference type="InterPro" id="IPR007811">
    <property type="entry name" value="RPC4"/>
</dbReference>
<name>A0A0R3SB27_HYMDI</name>
<feature type="region of interest" description="Disordered" evidence="1">
    <location>
        <begin position="147"/>
        <end position="174"/>
    </location>
</feature>